<feature type="domain" description="Saposin B-type" evidence="9">
    <location>
        <begin position="838"/>
        <end position="917"/>
    </location>
</feature>
<dbReference type="GO" id="GO:0009903">
    <property type="term" value="P:chloroplast avoidance movement"/>
    <property type="evidence" value="ECO:0007669"/>
    <property type="project" value="TreeGrafter"/>
</dbReference>
<keyword evidence="4 7" id="KW-0175">Coiled coil</keyword>
<dbReference type="AlphaFoldDB" id="A0A4S4E011"/>
<dbReference type="PANTHER" id="PTHR32054">
    <property type="entry name" value="HEAVY CHAIN, PUTATIVE, EXPRESSED-RELATED-RELATED"/>
    <property type="match status" value="1"/>
</dbReference>
<feature type="region of interest" description="Disordered" evidence="8">
    <location>
        <begin position="649"/>
        <end position="675"/>
    </location>
</feature>
<comment type="caution">
    <text evidence="10">The sequence shown here is derived from an EMBL/GenBank/DDBJ whole genome shotgun (WGS) entry which is preliminary data.</text>
</comment>
<keyword evidence="5" id="KW-0865">Zymogen</keyword>
<feature type="coiled-coil region" evidence="7">
    <location>
        <begin position="407"/>
        <end position="498"/>
    </location>
</feature>
<dbReference type="Pfam" id="PF15011">
    <property type="entry name" value="CA109-like"/>
    <property type="match status" value="1"/>
</dbReference>
<feature type="domain" description="Saposin B-type" evidence="9">
    <location>
        <begin position="924"/>
        <end position="1004"/>
    </location>
</feature>
<dbReference type="InterPro" id="IPR011001">
    <property type="entry name" value="Saposin-like"/>
</dbReference>
<dbReference type="Pfam" id="PF05184">
    <property type="entry name" value="SapB_1"/>
    <property type="match status" value="2"/>
</dbReference>
<proteinExistence type="inferred from homology"/>
<dbReference type="GO" id="GO:0006508">
    <property type="term" value="P:proteolysis"/>
    <property type="evidence" value="ECO:0007669"/>
    <property type="project" value="UniProtKB-KW"/>
</dbReference>
<dbReference type="GO" id="GO:0004190">
    <property type="term" value="F:aspartic-type endopeptidase activity"/>
    <property type="evidence" value="ECO:0007669"/>
    <property type="project" value="UniProtKB-KW"/>
</dbReference>
<evidence type="ECO:0000256" key="6">
    <source>
        <dbReference type="ARBA" id="ARBA00023157"/>
    </source>
</evidence>
<gene>
    <name evidence="10" type="ORF">TEA_014878</name>
</gene>
<evidence type="ECO:0000256" key="2">
    <source>
        <dbReference type="ARBA" id="ARBA00022670"/>
    </source>
</evidence>
<dbReference type="Pfam" id="PF03489">
    <property type="entry name" value="SapB_2"/>
    <property type="match status" value="1"/>
</dbReference>
<feature type="coiled-coil region" evidence="7">
    <location>
        <begin position="289"/>
        <end position="344"/>
    </location>
</feature>
<dbReference type="GO" id="GO:0006629">
    <property type="term" value="P:lipid metabolic process"/>
    <property type="evidence" value="ECO:0007669"/>
    <property type="project" value="InterPro"/>
</dbReference>
<organism evidence="10 11">
    <name type="scientific">Camellia sinensis var. sinensis</name>
    <name type="common">China tea</name>
    <dbReference type="NCBI Taxonomy" id="542762"/>
    <lineage>
        <taxon>Eukaryota</taxon>
        <taxon>Viridiplantae</taxon>
        <taxon>Streptophyta</taxon>
        <taxon>Embryophyta</taxon>
        <taxon>Tracheophyta</taxon>
        <taxon>Spermatophyta</taxon>
        <taxon>Magnoliopsida</taxon>
        <taxon>eudicotyledons</taxon>
        <taxon>Gunneridae</taxon>
        <taxon>Pentapetalae</taxon>
        <taxon>asterids</taxon>
        <taxon>Ericales</taxon>
        <taxon>Theaceae</taxon>
        <taxon>Camellia</taxon>
    </lineage>
</organism>
<evidence type="ECO:0000313" key="11">
    <source>
        <dbReference type="Proteomes" id="UP000306102"/>
    </source>
</evidence>
<evidence type="ECO:0000256" key="4">
    <source>
        <dbReference type="ARBA" id="ARBA00023054"/>
    </source>
</evidence>
<dbReference type="PANTHER" id="PTHR32054:SF4">
    <property type="entry name" value="OS07G0677900 PROTEIN"/>
    <property type="match status" value="1"/>
</dbReference>
<accession>A0A4S4E011</accession>
<evidence type="ECO:0000256" key="5">
    <source>
        <dbReference type="ARBA" id="ARBA00023145"/>
    </source>
</evidence>
<evidence type="ECO:0000259" key="9">
    <source>
        <dbReference type="PROSITE" id="PS50015"/>
    </source>
</evidence>
<evidence type="ECO:0000256" key="1">
    <source>
        <dbReference type="ARBA" id="ARBA00005485"/>
    </source>
</evidence>
<dbReference type="PROSITE" id="PS50015">
    <property type="entry name" value="SAP_B"/>
    <property type="match status" value="2"/>
</dbReference>
<dbReference type="GO" id="GO:0005829">
    <property type="term" value="C:cytosol"/>
    <property type="evidence" value="ECO:0007669"/>
    <property type="project" value="TreeGrafter"/>
</dbReference>
<dbReference type="Gene3D" id="1.10.287.1490">
    <property type="match status" value="1"/>
</dbReference>
<dbReference type="InterPro" id="IPR029159">
    <property type="entry name" value="CA109-like"/>
</dbReference>
<dbReference type="SMART" id="SM00741">
    <property type="entry name" value="SapB"/>
    <property type="match status" value="2"/>
</dbReference>
<dbReference type="SUPFAM" id="SSF47862">
    <property type="entry name" value="Saposin"/>
    <property type="match status" value="2"/>
</dbReference>
<dbReference type="Gene3D" id="1.10.225.10">
    <property type="entry name" value="Saposin-like"/>
    <property type="match status" value="2"/>
</dbReference>
<dbReference type="InterPro" id="IPR008545">
    <property type="entry name" value="Web"/>
</dbReference>
<keyword evidence="3" id="KW-0064">Aspartyl protease</keyword>
<keyword evidence="3" id="KW-0378">Hydrolase</keyword>
<dbReference type="Proteomes" id="UP000306102">
    <property type="component" value="Unassembled WGS sequence"/>
</dbReference>
<dbReference type="InterPro" id="IPR008138">
    <property type="entry name" value="SapB_2"/>
</dbReference>
<evidence type="ECO:0000256" key="3">
    <source>
        <dbReference type="ARBA" id="ARBA00022750"/>
    </source>
</evidence>
<evidence type="ECO:0000313" key="10">
    <source>
        <dbReference type="EMBL" id="THG09098.1"/>
    </source>
</evidence>
<comment type="similarity">
    <text evidence="1">Belongs to the WEB family.</text>
</comment>
<keyword evidence="11" id="KW-1185">Reference proteome</keyword>
<dbReference type="InterPro" id="IPR007856">
    <property type="entry name" value="SapB_1"/>
</dbReference>
<evidence type="ECO:0000256" key="8">
    <source>
        <dbReference type="SAM" id="MobiDB-lite"/>
    </source>
</evidence>
<dbReference type="GO" id="GO:0009904">
    <property type="term" value="P:chloroplast accumulation movement"/>
    <property type="evidence" value="ECO:0007669"/>
    <property type="project" value="TreeGrafter"/>
</dbReference>
<dbReference type="InterPro" id="IPR008139">
    <property type="entry name" value="SaposinB_dom"/>
</dbReference>
<dbReference type="Pfam" id="PF05701">
    <property type="entry name" value="WEMBL"/>
    <property type="match status" value="2"/>
</dbReference>
<feature type="coiled-coil region" evidence="7">
    <location>
        <begin position="593"/>
        <end position="631"/>
    </location>
</feature>
<protein>
    <recommendedName>
        <fullName evidence="9">Saposin B-type domain-containing protein</fullName>
    </recommendedName>
</protein>
<reference evidence="10 11" key="1">
    <citation type="journal article" date="2018" name="Proc. Natl. Acad. Sci. U.S.A.">
        <title>Draft genome sequence of Camellia sinensis var. sinensis provides insights into the evolution of the tea genome and tea quality.</title>
        <authorList>
            <person name="Wei C."/>
            <person name="Yang H."/>
            <person name="Wang S."/>
            <person name="Zhao J."/>
            <person name="Liu C."/>
            <person name="Gao L."/>
            <person name="Xia E."/>
            <person name="Lu Y."/>
            <person name="Tai Y."/>
            <person name="She G."/>
            <person name="Sun J."/>
            <person name="Cao H."/>
            <person name="Tong W."/>
            <person name="Gao Q."/>
            <person name="Li Y."/>
            <person name="Deng W."/>
            <person name="Jiang X."/>
            <person name="Wang W."/>
            <person name="Chen Q."/>
            <person name="Zhang S."/>
            <person name="Li H."/>
            <person name="Wu J."/>
            <person name="Wang P."/>
            <person name="Li P."/>
            <person name="Shi C."/>
            <person name="Zheng F."/>
            <person name="Jian J."/>
            <person name="Huang B."/>
            <person name="Shan D."/>
            <person name="Shi M."/>
            <person name="Fang C."/>
            <person name="Yue Y."/>
            <person name="Li F."/>
            <person name="Li D."/>
            <person name="Wei S."/>
            <person name="Han B."/>
            <person name="Jiang C."/>
            <person name="Yin Y."/>
            <person name="Xia T."/>
            <person name="Zhang Z."/>
            <person name="Bennetzen J.L."/>
            <person name="Zhao S."/>
            <person name="Wan X."/>
        </authorList>
    </citation>
    <scope>NUCLEOTIDE SEQUENCE [LARGE SCALE GENOMIC DNA]</scope>
    <source>
        <strain evidence="11">cv. Shuchazao</strain>
        <tissue evidence="10">Leaf</tissue>
    </source>
</reference>
<feature type="compositionally biased region" description="Basic and acidic residues" evidence="8">
    <location>
        <begin position="736"/>
        <end position="751"/>
    </location>
</feature>
<feature type="region of interest" description="Disordered" evidence="8">
    <location>
        <begin position="725"/>
        <end position="755"/>
    </location>
</feature>
<evidence type="ECO:0000256" key="7">
    <source>
        <dbReference type="SAM" id="Coils"/>
    </source>
</evidence>
<name>A0A4S4E011_CAMSN</name>
<keyword evidence="2" id="KW-0645">Protease</keyword>
<dbReference type="EMBL" id="SDRB02008758">
    <property type="protein sequence ID" value="THG09098.1"/>
    <property type="molecule type" value="Genomic_DNA"/>
</dbReference>
<keyword evidence="6" id="KW-1015">Disulfide bond</keyword>
<sequence>MLCFQFDFREYLYLYFSLWNFYSQNEGRREALISLSRQLALHVIQNPKNYGALKCIAGIEDLVLRKQMESLESILLSMNQTLEEFHGIVFFLNKILRDGRQLVKAGSIQAAPKQLQQRIGIKPSLADCLDGLSLIYEMHQSEYGNYSLLNVLHFPPPHCNGSDLGALQQLLVDQPNIPKEEGRFVSMAAQALDYTTIQVVSEASETLDEADSHAPEAKIAGMGLTASEGSDSGCSGQKKMESSRAEIDTSAPFESVKEAASRFGGIGFWRPHSHKPTQASQHDIEAVDITKVEEQAAQLEKDLIAKERETLDVLKELETTKMIVEELKLKLQKEASEVDAASNANLDDIMNVNPAVEVPGKENCGNLEGGNHDSTSAFSLCPSSAPGFILMELKQAKLNLTRTTTDLADIRATVESFNKKIEKERRSLEKTHERLSLNSSKISSLEEELSKTRLKLQLAQSAEVKGDSDNPIDISRELQRLSSEAEQYKKMGEAAKSEVFKAMAEIEHTKTRIKTSDIRLVAAKKMKEAARATEAVALAEIKALSSSNLSNEGSQKKPKGVTLSFDEYTSLTSKARDAEEASKRKVMDAMVLVNEANVSKVEILKKVEEATEEVKNSKRVLEDTLNRVEAATKAKLAVEEALRKWRSEHVQRRRTVQNSTKFKNSHPSSHHRRNSRLLDVNGMNLENDESKPVLRPTLSIGQILSRKLLLTEEFENGAEKGAVKRKMSLGQMLSRSDGDAPSTRKAERESGPKQLPAKRKKFGFARFTVLMRKQSTMGVTVGLLVLFVLGASLSCDARKLIITGLSSKETTASDVSVLQINHQESEGEVKASEEVVRIGNVCTMCEEFVTEELEYLKENKTQTEIIDILHNTCSRLLTFEEQCISLVDYYAPLFFLEIGLVQPGDFCESVNLCSQRVIVSLPLSKGKCEICHQAVAEVLLKLKDPETQLNIIEMLLKACTAVESHVKKCKTMVFEYGPLIFANAEQYLETTDMCTAIHACDSPSADSHHALPIEKKSLLSVL</sequence>